<reference evidence="1" key="1">
    <citation type="journal article" date="2021" name="New Phytol.">
        <title>Evolutionary innovations through gain and loss of genes in the ectomycorrhizal Boletales.</title>
        <authorList>
            <person name="Wu G."/>
            <person name="Miyauchi S."/>
            <person name="Morin E."/>
            <person name="Kuo A."/>
            <person name="Drula E."/>
            <person name="Varga T."/>
            <person name="Kohler A."/>
            <person name="Feng B."/>
            <person name="Cao Y."/>
            <person name="Lipzen A."/>
            <person name="Daum C."/>
            <person name="Hundley H."/>
            <person name="Pangilinan J."/>
            <person name="Johnson J."/>
            <person name="Barry K."/>
            <person name="LaButti K."/>
            <person name="Ng V."/>
            <person name="Ahrendt S."/>
            <person name="Min B."/>
            <person name="Choi I.G."/>
            <person name="Park H."/>
            <person name="Plett J.M."/>
            <person name="Magnuson J."/>
            <person name="Spatafora J.W."/>
            <person name="Nagy L.G."/>
            <person name="Henrissat B."/>
            <person name="Grigoriev I.V."/>
            <person name="Yang Z.L."/>
            <person name="Xu J."/>
            <person name="Martin F.M."/>
        </authorList>
    </citation>
    <scope>NUCLEOTIDE SEQUENCE</scope>
    <source>
        <strain evidence="1">KUC20120723A-06</strain>
    </source>
</reference>
<evidence type="ECO:0000313" key="1">
    <source>
        <dbReference type="EMBL" id="KAH7921911.1"/>
    </source>
</evidence>
<name>A0ACB8B852_9AGAM</name>
<dbReference type="Proteomes" id="UP000790709">
    <property type="component" value="Unassembled WGS sequence"/>
</dbReference>
<keyword evidence="2" id="KW-1185">Reference proteome</keyword>
<evidence type="ECO:0000313" key="2">
    <source>
        <dbReference type="Proteomes" id="UP000790709"/>
    </source>
</evidence>
<sequence length="1097" mass="122781">MSAPSASSKQPPRIILAAPNEPTTSYDYHSHRRLFIGPMPEKVLAQTDSPTGKKKRKDGKTAGWLHLVDGDDEMDGVSTGSTLFRVIDDHAFHFFLRQGGKVEEWGEDVKDSTREEMLRRWRESEWGGILRRRRKEGSNTARRWVGGSFEVGSVLGVNIIGNTTPRDSQIGPATASEQNVRPSLQSKPSGAPSSDVQELFSAAGVLGPSPPRERSKDSRAGRSSSSSPDGTNHGSTEFSHSSSTALLMPGTAPDLRNTSENNTGDSRRPILRGRASSSARAHGHGDTAQDGSFLGASLRKRRSNLFTQDKGKRKSVHYADSNPPPRPPSESGDEDPAPPTEVLARMGSDVDETSAGATLEAVSPQDELRWGDVVLRDRMLVRVSYTKSESLPPGFDEKQNRVTGNLRYEDWAEFLVVWRKDRIEIYEDYSLPGKEFFTGHKHLAFLIPLNSLNTRLSLYSFADLTFCLMSPPTPVRSSGSKARAIFHHGKEGTNVFVFKTKSRTRALDWTWQLWRHLGGEIPSTIEVRCPSIEARVKIDVPVIDIINMERAYTMFSRRNIIELVQKSLGSSHHSGDAASRDWKYVIEREMAAGKTLELAWRMEAKLDWVWQEDDIEGNPRPWAILCGLVLKQSRKSSHLELRLGEHFPATIHAPNGTKLHEPPAIEGYLDRIKPNTQSKQQVYLSSHDGSLFSISPWDANPPTPPNVHLSRDVSKHGDMAKVAQELYKGEVKRGATQVTVAYGVLDLRKIACVRRASTLVPQYRTDDVQEDPHETVQEVDRSDSDDEDEGGVDGMAKASDKARLRLQRSFEIVLSSGLVIRFEAYSCRTSLEWIERLRALILYWKHRHHVDARDEMDLAYSTNHRLRLTPHITKCARADGHDVAPEPPTDSESTLPALGALYHWCVLNDCRSVIRGGRVFTKKGLRGQYKLVQLFLVSGHLVQYHVSPKSTLHRRRAKEISLLDAYVCSGYLAALGLRGGEYDPDSPSVPRRYQDGLEADDPEEDMLFIIWYRKNKNELPSGSSTNFVDGSRTVKEGPKAVPPLSSKHKIAVFRTRSKVERDAWCWALGCEIDKLARRNKDREAKLRESGSLVSPSR</sequence>
<proteinExistence type="predicted"/>
<gene>
    <name evidence="1" type="ORF">BV22DRAFT_1197834</name>
</gene>
<protein>
    <submittedName>
        <fullName evidence="1">Uncharacterized protein</fullName>
    </submittedName>
</protein>
<dbReference type="EMBL" id="MU266506">
    <property type="protein sequence ID" value="KAH7921911.1"/>
    <property type="molecule type" value="Genomic_DNA"/>
</dbReference>
<comment type="caution">
    <text evidence="1">The sequence shown here is derived from an EMBL/GenBank/DDBJ whole genome shotgun (WGS) entry which is preliminary data.</text>
</comment>
<organism evidence="1 2">
    <name type="scientific">Leucogyrophana mollusca</name>
    <dbReference type="NCBI Taxonomy" id="85980"/>
    <lineage>
        <taxon>Eukaryota</taxon>
        <taxon>Fungi</taxon>
        <taxon>Dikarya</taxon>
        <taxon>Basidiomycota</taxon>
        <taxon>Agaricomycotina</taxon>
        <taxon>Agaricomycetes</taxon>
        <taxon>Agaricomycetidae</taxon>
        <taxon>Boletales</taxon>
        <taxon>Boletales incertae sedis</taxon>
        <taxon>Leucogyrophana</taxon>
    </lineage>
</organism>
<accession>A0ACB8B852</accession>